<name>A0ABT6A6I1_9ACTN</name>
<evidence type="ECO:0000313" key="3">
    <source>
        <dbReference type="Proteomes" id="UP001221150"/>
    </source>
</evidence>
<dbReference type="RefSeq" id="WP_276109633.1">
    <property type="nucleotide sequence ID" value="NZ_JARJBB010000007.1"/>
</dbReference>
<protein>
    <recommendedName>
        <fullName evidence="4">Lipoprotein</fullName>
    </recommendedName>
</protein>
<dbReference type="PROSITE" id="PS51257">
    <property type="entry name" value="PROKAR_LIPOPROTEIN"/>
    <property type="match status" value="1"/>
</dbReference>
<proteinExistence type="predicted"/>
<sequence length="237" mass="25912">MKNKAKGGVAVLLLLALTACSSGDRAVSPKEARTLAGSPPAVEARQQAEQKLRKVVQAYADHTRLSLGLVAVQDTCQTGLRKQAFFQDGSDSYKIKCSMRVTAYYGANPHRMGDVIDSILTAGDSDPQIPFTHDDTGKRLLAYYRDEGANPNGPGALDPSEIFAWGGMLTWDPVRDHNPKRLVDEPLILKSDPPLQRFLREPVSGTVSALRKEHGMVFRLELGSGDYYKVLKSGRNS</sequence>
<accession>A0ABT6A6I1</accession>
<organism evidence="2 3">
    <name type="scientific">Streptomyces tropicalis</name>
    <dbReference type="NCBI Taxonomy" id="3034234"/>
    <lineage>
        <taxon>Bacteria</taxon>
        <taxon>Bacillati</taxon>
        <taxon>Actinomycetota</taxon>
        <taxon>Actinomycetes</taxon>
        <taxon>Kitasatosporales</taxon>
        <taxon>Streptomycetaceae</taxon>
        <taxon>Streptomyces</taxon>
    </lineage>
</organism>
<dbReference type="EMBL" id="JARJBB010000007">
    <property type="protein sequence ID" value="MDF3300078.1"/>
    <property type="molecule type" value="Genomic_DNA"/>
</dbReference>
<gene>
    <name evidence="2" type="ORF">P3H78_15850</name>
</gene>
<feature type="signal peptide" evidence="1">
    <location>
        <begin position="1"/>
        <end position="26"/>
    </location>
</feature>
<evidence type="ECO:0000256" key="1">
    <source>
        <dbReference type="SAM" id="SignalP"/>
    </source>
</evidence>
<comment type="caution">
    <text evidence="2">The sequence shown here is derived from an EMBL/GenBank/DDBJ whole genome shotgun (WGS) entry which is preliminary data.</text>
</comment>
<reference evidence="2 3" key="1">
    <citation type="submission" date="2023-03" db="EMBL/GenBank/DDBJ databases">
        <title>Draft genome sequence of Streptomyces sp. K1PA1 isolated from peat swamp forest in Thailand.</title>
        <authorList>
            <person name="Klaysubun C."/>
            <person name="Duangmal K."/>
        </authorList>
    </citation>
    <scope>NUCLEOTIDE SEQUENCE [LARGE SCALE GENOMIC DNA]</scope>
    <source>
        <strain evidence="2 3">K1PA1</strain>
    </source>
</reference>
<keyword evidence="1" id="KW-0732">Signal</keyword>
<keyword evidence="3" id="KW-1185">Reference proteome</keyword>
<evidence type="ECO:0008006" key="4">
    <source>
        <dbReference type="Google" id="ProtNLM"/>
    </source>
</evidence>
<feature type="chain" id="PRO_5045840738" description="Lipoprotein" evidence="1">
    <location>
        <begin position="27"/>
        <end position="237"/>
    </location>
</feature>
<evidence type="ECO:0000313" key="2">
    <source>
        <dbReference type="EMBL" id="MDF3300078.1"/>
    </source>
</evidence>
<dbReference type="Proteomes" id="UP001221150">
    <property type="component" value="Unassembled WGS sequence"/>
</dbReference>